<feature type="repeat" description="Pumilio" evidence="2">
    <location>
        <begin position="71"/>
        <end position="106"/>
    </location>
</feature>
<name>B8BW40_THAPS</name>
<dbReference type="GeneID" id="7452139"/>
<feature type="repeat" description="Pumilio" evidence="2">
    <location>
        <begin position="160"/>
        <end position="195"/>
    </location>
</feature>
<feature type="repeat" description="Pumilio" evidence="2">
    <location>
        <begin position="281"/>
        <end position="318"/>
    </location>
</feature>
<feature type="repeat" description="Pumilio" evidence="2">
    <location>
        <begin position="232"/>
        <end position="269"/>
    </location>
</feature>
<dbReference type="InterPro" id="IPR011989">
    <property type="entry name" value="ARM-like"/>
</dbReference>
<dbReference type="PaxDb" id="35128-Thaps31875"/>
<evidence type="ECO:0000256" key="2">
    <source>
        <dbReference type="PROSITE-ProRule" id="PRU00317"/>
    </source>
</evidence>
<dbReference type="KEGG" id="tps:THAPSDRAFT_31875"/>
<dbReference type="GO" id="GO:0003729">
    <property type="term" value="F:mRNA binding"/>
    <property type="evidence" value="ECO:0000318"/>
    <property type="project" value="GO_Central"/>
</dbReference>
<dbReference type="PROSITE" id="PS50302">
    <property type="entry name" value="PUM"/>
    <property type="match status" value="7"/>
</dbReference>
<reference evidence="4 5" key="2">
    <citation type="journal article" date="2008" name="Nature">
        <title>The Phaeodactylum genome reveals the evolutionary history of diatom genomes.</title>
        <authorList>
            <person name="Bowler C."/>
            <person name="Allen A.E."/>
            <person name="Badger J.H."/>
            <person name="Grimwood J."/>
            <person name="Jabbari K."/>
            <person name="Kuo A."/>
            <person name="Maheswari U."/>
            <person name="Martens C."/>
            <person name="Maumus F."/>
            <person name="Otillar R.P."/>
            <person name="Rayko E."/>
            <person name="Salamov A."/>
            <person name="Vandepoele K."/>
            <person name="Beszteri B."/>
            <person name="Gruber A."/>
            <person name="Heijde M."/>
            <person name="Katinka M."/>
            <person name="Mock T."/>
            <person name="Valentin K."/>
            <person name="Verret F."/>
            <person name="Berges J.A."/>
            <person name="Brownlee C."/>
            <person name="Cadoret J.P."/>
            <person name="Chiovitti A."/>
            <person name="Choi C.J."/>
            <person name="Coesel S."/>
            <person name="De Martino A."/>
            <person name="Detter J.C."/>
            <person name="Durkin C."/>
            <person name="Falciatore A."/>
            <person name="Fournet J."/>
            <person name="Haruta M."/>
            <person name="Huysman M.J."/>
            <person name="Jenkins B.D."/>
            <person name="Jiroutova K."/>
            <person name="Jorgensen R.E."/>
            <person name="Joubert Y."/>
            <person name="Kaplan A."/>
            <person name="Kroger N."/>
            <person name="Kroth P.G."/>
            <person name="La Roche J."/>
            <person name="Lindquist E."/>
            <person name="Lommer M."/>
            <person name="Martin-Jezequel V."/>
            <person name="Lopez P.J."/>
            <person name="Lucas S."/>
            <person name="Mangogna M."/>
            <person name="McGinnis K."/>
            <person name="Medlin L.K."/>
            <person name="Montsant A."/>
            <person name="Oudot-Le Secq M.P."/>
            <person name="Napoli C."/>
            <person name="Obornik M."/>
            <person name="Parker M.S."/>
            <person name="Petit J.L."/>
            <person name="Porcel B.M."/>
            <person name="Poulsen N."/>
            <person name="Robison M."/>
            <person name="Rychlewski L."/>
            <person name="Rynearson T.A."/>
            <person name="Schmutz J."/>
            <person name="Shapiro H."/>
            <person name="Siaut M."/>
            <person name="Stanley M."/>
            <person name="Sussman M.R."/>
            <person name="Taylor A.R."/>
            <person name="Vardi A."/>
            <person name="von Dassow P."/>
            <person name="Vyverman W."/>
            <person name="Willis A."/>
            <person name="Wyrwicz L.S."/>
            <person name="Rokhsar D.S."/>
            <person name="Weissenbach J."/>
            <person name="Armbrust E.V."/>
            <person name="Green B.R."/>
            <person name="Van de Peer Y."/>
            <person name="Grigoriev I.V."/>
        </authorList>
    </citation>
    <scope>NUCLEOTIDE SEQUENCE [LARGE SCALE GENOMIC DNA]</scope>
    <source>
        <strain evidence="4 5">CCMP1335</strain>
    </source>
</reference>
<dbReference type="InParanoid" id="B8BW40"/>
<dbReference type="InterPro" id="IPR033133">
    <property type="entry name" value="PUM-HD"/>
</dbReference>
<dbReference type="PROSITE" id="PS50303">
    <property type="entry name" value="PUM_HD"/>
    <property type="match status" value="1"/>
</dbReference>
<proteinExistence type="predicted"/>
<dbReference type="InterPro" id="IPR016024">
    <property type="entry name" value="ARM-type_fold"/>
</dbReference>
<dbReference type="SUPFAM" id="SSF48371">
    <property type="entry name" value="ARM repeat"/>
    <property type="match status" value="1"/>
</dbReference>
<reference evidence="4 5" key="1">
    <citation type="journal article" date="2004" name="Science">
        <title>The genome of the diatom Thalassiosira pseudonana: ecology, evolution, and metabolism.</title>
        <authorList>
            <person name="Armbrust E.V."/>
            <person name="Berges J.A."/>
            <person name="Bowler C."/>
            <person name="Green B.R."/>
            <person name="Martinez D."/>
            <person name="Putnam N.H."/>
            <person name="Zhou S."/>
            <person name="Allen A.E."/>
            <person name="Apt K.E."/>
            <person name="Bechner M."/>
            <person name="Brzezinski M.A."/>
            <person name="Chaal B.K."/>
            <person name="Chiovitti A."/>
            <person name="Davis A.K."/>
            <person name="Demarest M.S."/>
            <person name="Detter J.C."/>
            <person name="Glavina T."/>
            <person name="Goodstein D."/>
            <person name="Hadi M.Z."/>
            <person name="Hellsten U."/>
            <person name="Hildebrand M."/>
            <person name="Jenkins B.D."/>
            <person name="Jurka J."/>
            <person name="Kapitonov V.V."/>
            <person name="Kroger N."/>
            <person name="Lau W.W."/>
            <person name="Lane T.W."/>
            <person name="Larimer F.W."/>
            <person name="Lippmeier J.C."/>
            <person name="Lucas S."/>
            <person name="Medina M."/>
            <person name="Montsant A."/>
            <person name="Obornik M."/>
            <person name="Parker M.S."/>
            <person name="Palenik B."/>
            <person name="Pazour G.J."/>
            <person name="Richardson P.M."/>
            <person name="Rynearson T.A."/>
            <person name="Saito M.A."/>
            <person name="Schwartz D.C."/>
            <person name="Thamatrakoln K."/>
            <person name="Valentin K."/>
            <person name="Vardi A."/>
            <person name="Wilkerson F.P."/>
            <person name="Rokhsar D.S."/>
        </authorList>
    </citation>
    <scope>NUCLEOTIDE SEQUENCE [LARGE SCALE GENOMIC DNA]</scope>
    <source>
        <strain evidence="4 5">CCMP1335</strain>
    </source>
</reference>
<dbReference type="RefSeq" id="XP_002288125.1">
    <property type="nucleotide sequence ID" value="XM_002288089.1"/>
</dbReference>
<dbReference type="HOGENOM" id="CLU_004017_8_1_1"/>
<accession>B8BW40</accession>
<feature type="non-terminal residue" evidence="4">
    <location>
        <position position="347"/>
    </location>
</feature>
<keyword evidence="1" id="KW-0677">Repeat</keyword>
<evidence type="ECO:0000259" key="3">
    <source>
        <dbReference type="PROSITE" id="PS50303"/>
    </source>
</evidence>
<dbReference type="Proteomes" id="UP000001449">
    <property type="component" value="Chromosome 2"/>
</dbReference>
<dbReference type="EMBL" id="CM000639">
    <property type="protein sequence ID" value="EED95568.1"/>
    <property type="molecule type" value="Genomic_DNA"/>
</dbReference>
<dbReference type="GO" id="GO:0005737">
    <property type="term" value="C:cytoplasm"/>
    <property type="evidence" value="ECO:0000318"/>
    <property type="project" value="GO_Central"/>
</dbReference>
<feature type="repeat" description="Pumilio" evidence="2">
    <location>
        <begin position="196"/>
        <end position="231"/>
    </location>
</feature>
<dbReference type="OMA" id="ELEECAY"/>
<organism evidence="4 5">
    <name type="scientific">Thalassiosira pseudonana</name>
    <name type="common">Marine diatom</name>
    <name type="synonym">Cyclotella nana</name>
    <dbReference type="NCBI Taxonomy" id="35128"/>
    <lineage>
        <taxon>Eukaryota</taxon>
        <taxon>Sar</taxon>
        <taxon>Stramenopiles</taxon>
        <taxon>Ochrophyta</taxon>
        <taxon>Bacillariophyta</taxon>
        <taxon>Coscinodiscophyceae</taxon>
        <taxon>Thalassiosirophycidae</taxon>
        <taxon>Thalassiosirales</taxon>
        <taxon>Thalassiosiraceae</taxon>
        <taxon>Thalassiosira</taxon>
    </lineage>
</organism>
<dbReference type="SMART" id="SM00025">
    <property type="entry name" value="Pumilio"/>
    <property type="match status" value="8"/>
</dbReference>
<dbReference type="InterPro" id="IPR033712">
    <property type="entry name" value="Pumilio_RNA-bd"/>
</dbReference>
<evidence type="ECO:0000313" key="5">
    <source>
        <dbReference type="Proteomes" id="UP000001449"/>
    </source>
</evidence>
<gene>
    <name evidence="4" type="ORF">THAPSDRAFT_31875</name>
</gene>
<dbReference type="InterPro" id="IPR001313">
    <property type="entry name" value="Pumilio_RNA-bd_rpt"/>
</dbReference>
<feature type="repeat" description="Pumilio" evidence="2">
    <location>
        <begin position="1"/>
        <end position="34"/>
    </location>
</feature>
<feature type="domain" description="PUM-HD" evidence="3">
    <location>
        <begin position="1"/>
        <end position="344"/>
    </location>
</feature>
<dbReference type="AlphaFoldDB" id="B8BW40"/>
<dbReference type="Pfam" id="PF00806">
    <property type="entry name" value="PUF"/>
    <property type="match status" value="8"/>
</dbReference>
<evidence type="ECO:0000256" key="1">
    <source>
        <dbReference type="ARBA" id="ARBA00022737"/>
    </source>
</evidence>
<keyword evidence="5" id="KW-1185">Reference proteome</keyword>
<dbReference type="GO" id="GO:0010608">
    <property type="term" value="P:post-transcriptional regulation of gene expression"/>
    <property type="evidence" value="ECO:0000318"/>
    <property type="project" value="GO_Central"/>
</dbReference>
<dbReference type="CDD" id="cd07920">
    <property type="entry name" value="Pumilio"/>
    <property type="match status" value="1"/>
</dbReference>
<dbReference type="Gene3D" id="1.25.10.10">
    <property type="entry name" value="Leucine-rich Repeat Variant"/>
    <property type="match status" value="1"/>
</dbReference>
<evidence type="ECO:0000313" key="4">
    <source>
        <dbReference type="EMBL" id="EED95568.1"/>
    </source>
</evidence>
<dbReference type="PANTHER" id="PTHR12537">
    <property type="entry name" value="RNA BINDING PROTEIN PUMILIO-RELATED"/>
    <property type="match status" value="1"/>
</dbReference>
<dbReference type="STRING" id="35128.B8BW40"/>
<protein>
    <recommendedName>
        <fullName evidence="3">PUM-HD domain-containing protein</fullName>
    </recommendedName>
</protein>
<dbReference type="PANTHER" id="PTHR12537:SF12">
    <property type="entry name" value="MATERNAL PROTEIN PUMILIO"/>
    <property type="match status" value="1"/>
</dbReference>
<feature type="repeat" description="Pumilio" evidence="2">
    <location>
        <begin position="35"/>
        <end position="70"/>
    </location>
</feature>
<sequence length="347" mass="38985">GDIIKVAKEQDGSRFIQQRLETTSDPTEIDVAFNEALPSIEEIWNDVYGNFILQWLLDVGTDEMKKVFAERFKSDIVSLATRVYGCRVIQKAFDTLKAEDVASLVSAFKGNVVFCIHDMNGNHVLQKSITVLSAHAKEAQDLGQTVSSLVQSSLDTIIDEVAQDMEGLSRHTYGCRVVQRMVENCVEPQKSRILDSIIACRKQLIEDQYGNYVIQRCLQYGRPSDRDAIFESITVNNNVIKLSKQKQASNVVETMLKFGSTAQREQIIQEIINCFCMDQGSTTKSAVVSMAEDAYANYVVKTALDVLEDGELRDKIFSQLNASLAELEECAYAKHIVSRIHTYQERA</sequence>
<dbReference type="eggNOG" id="KOG1488">
    <property type="taxonomic scope" value="Eukaryota"/>
</dbReference>